<dbReference type="Gene3D" id="2.20.28.270">
    <property type="entry name" value="RNA polymerase-binding protein A"/>
    <property type="match status" value="1"/>
</dbReference>
<dbReference type="InterPro" id="IPR038638">
    <property type="entry name" value="RbpA_sf"/>
</dbReference>
<evidence type="ECO:0000313" key="4">
    <source>
        <dbReference type="EMBL" id="SNV39300.1"/>
    </source>
</evidence>
<feature type="region of interest" description="Disordered" evidence="3">
    <location>
        <begin position="1"/>
        <end position="20"/>
    </location>
</feature>
<dbReference type="PROSITE" id="PS00202">
    <property type="entry name" value="RUBREDOXIN"/>
    <property type="match status" value="1"/>
</dbReference>
<keyword evidence="1 2" id="KW-0479">Metal-binding</keyword>
<dbReference type="InterPro" id="IPR025182">
    <property type="entry name" value="RNApol-bd_RbpA"/>
</dbReference>
<name>A0A239WYU0_9ACTN</name>
<keyword evidence="2" id="KW-0862">Zinc</keyword>
<feature type="binding site" evidence="2">
    <location>
        <position position="39"/>
    </location>
    <ligand>
        <name>Zn(2+)</name>
        <dbReference type="ChEBI" id="CHEBI:29105"/>
    </ligand>
</feature>
<dbReference type="eggNOG" id="ENOG5031GEE">
    <property type="taxonomic scope" value="Bacteria"/>
</dbReference>
<sequence>MSDGNAIRGSRVGAGPVGEAERGEAAAREYVSYYCANHHVIRPAFSVDAEIPDEWDCPRCGLPANRNAENPPARPHTIPYKTHLAYVKERRSDDEAATILSEALTNLRERRANGEVIY</sequence>
<evidence type="ECO:0000256" key="2">
    <source>
        <dbReference type="HAMAP-Rule" id="MF_01483"/>
    </source>
</evidence>
<comment type="cofactor">
    <cofactor evidence="2">
        <name>Zn(2+)</name>
        <dbReference type="ChEBI" id="CHEBI:29105"/>
    </cofactor>
    <text evidence="2">Bind 1 Zn(2+) per subunit.</text>
</comment>
<dbReference type="KEGG" id="cgrn:4412665_01740"/>
<dbReference type="GO" id="GO:0008270">
    <property type="term" value="F:zinc ion binding"/>
    <property type="evidence" value="ECO:0007669"/>
    <property type="project" value="UniProtKB-UniRule"/>
</dbReference>
<dbReference type="Proteomes" id="UP000215332">
    <property type="component" value="Chromosome 1"/>
</dbReference>
<comment type="subunit">
    <text evidence="2">Forms a complex with the RNAP catalytic core and with free principal sigma factors.</text>
</comment>
<dbReference type="GO" id="GO:0001000">
    <property type="term" value="F:bacterial-type RNA polymerase core enzyme binding"/>
    <property type="evidence" value="ECO:0007669"/>
    <property type="project" value="UniProtKB-UniRule"/>
</dbReference>
<protein>
    <recommendedName>
        <fullName evidence="2">RNA polymerase-binding protein RbpA</fullName>
    </recommendedName>
</protein>
<dbReference type="Pfam" id="PF13397">
    <property type="entry name" value="RbpA"/>
    <property type="match status" value="1"/>
</dbReference>
<feature type="binding site" evidence="2">
    <location>
        <position position="57"/>
    </location>
    <ligand>
        <name>Zn(2+)</name>
        <dbReference type="ChEBI" id="CHEBI:29105"/>
    </ligand>
</feature>
<dbReference type="HAMAP" id="MF_01483">
    <property type="entry name" value="RbpA"/>
    <property type="match status" value="1"/>
</dbReference>
<dbReference type="RefSeq" id="WP_065860479.1">
    <property type="nucleotide sequence ID" value="NZ_LT906441.1"/>
</dbReference>
<dbReference type="GO" id="GO:0045893">
    <property type="term" value="P:positive regulation of DNA-templated transcription"/>
    <property type="evidence" value="ECO:0007669"/>
    <property type="project" value="UniProtKB-UniRule"/>
</dbReference>
<keyword evidence="2" id="KW-0804">Transcription</keyword>
<evidence type="ECO:0000313" key="5">
    <source>
        <dbReference type="Proteomes" id="UP000215332"/>
    </source>
</evidence>
<accession>A0A239WYU0</accession>
<organism evidence="4 5">
    <name type="scientific">Cutibacterium granulosum</name>
    <dbReference type="NCBI Taxonomy" id="33011"/>
    <lineage>
        <taxon>Bacteria</taxon>
        <taxon>Bacillati</taxon>
        <taxon>Actinomycetota</taxon>
        <taxon>Actinomycetes</taxon>
        <taxon>Propionibacteriales</taxon>
        <taxon>Propionibacteriaceae</taxon>
        <taxon>Cutibacterium</taxon>
    </lineage>
</organism>
<feature type="binding site" evidence="2">
    <location>
        <position position="35"/>
    </location>
    <ligand>
        <name>Zn(2+)</name>
        <dbReference type="ChEBI" id="CHEBI:29105"/>
    </ligand>
</feature>
<dbReference type="EMBL" id="LT906441">
    <property type="protein sequence ID" value="SNV39300.1"/>
    <property type="molecule type" value="Genomic_DNA"/>
</dbReference>
<comment type="function">
    <text evidence="2">Binds to RNA polymerase (RNAP), stimulating transcription from principal, but not alternative sigma factor promoters.</text>
</comment>
<comment type="similarity">
    <text evidence="2">Belongs to the RNA polymerase-binding protein RbpA family.</text>
</comment>
<dbReference type="AlphaFoldDB" id="A0A239WYU0"/>
<reference evidence="4 5" key="1">
    <citation type="submission" date="2017-06" db="EMBL/GenBank/DDBJ databases">
        <authorList>
            <consortium name="Pathogen Informatics"/>
        </authorList>
    </citation>
    <scope>NUCLEOTIDE SEQUENCE [LARGE SCALE GENOMIC DNA]</scope>
    <source>
        <strain evidence="4 5">NCTC11865</strain>
    </source>
</reference>
<evidence type="ECO:0000256" key="3">
    <source>
        <dbReference type="SAM" id="MobiDB-lite"/>
    </source>
</evidence>
<proteinExistence type="inferred from homology"/>
<feature type="binding site" evidence="2">
    <location>
        <position position="60"/>
    </location>
    <ligand>
        <name>Zn(2+)</name>
        <dbReference type="ChEBI" id="CHEBI:29105"/>
    </ligand>
</feature>
<gene>
    <name evidence="2" type="primary">rbpA</name>
    <name evidence="4" type="ORF">SAMEA4412665_01740</name>
</gene>
<keyword evidence="2" id="KW-0805">Transcription regulation</keyword>
<evidence type="ECO:0000256" key="1">
    <source>
        <dbReference type="ARBA" id="ARBA00022723"/>
    </source>
</evidence>
<dbReference type="InterPro" id="IPR018527">
    <property type="entry name" value="Rubredoxin_Fe_BS"/>
</dbReference>